<gene>
    <name evidence="15" type="ORF">CAMP_LOCUS12040</name>
</gene>
<evidence type="ECO:0000256" key="9">
    <source>
        <dbReference type="PROSITE-ProRule" id="PRU00552"/>
    </source>
</evidence>
<evidence type="ECO:0000256" key="3">
    <source>
        <dbReference type="ARBA" id="ARBA00022741"/>
    </source>
</evidence>
<keyword evidence="4 10" id="KW-0378">Hydrolase</keyword>
<dbReference type="InterPro" id="IPR011545">
    <property type="entry name" value="DEAD/DEAH_box_helicase_dom"/>
</dbReference>
<keyword evidence="2" id="KW-0540">Nuclease</keyword>
<dbReference type="Gene3D" id="2.60.120.920">
    <property type="match status" value="1"/>
</dbReference>
<evidence type="ECO:0000259" key="13">
    <source>
        <dbReference type="PROSITE" id="PS51194"/>
    </source>
</evidence>
<evidence type="ECO:0000256" key="8">
    <source>
        <dbReference type="ARBA" id="ARBA00022884"/>
    </source>
</evidence>
<comment type="catalytic activity">
    <reaction evidence="10">
        <text>ATP + H2O = ADP + phosphate + H(+)</text>
        <dbReference type="Rhea" id="RHEA:13065"/>
        <dbReference type="ChEBI" id="CHEBI:15377"/>
        <dbReference type="ChEBI" id="CHEBI:15378"/>
        <dbReference type="ChEBI" id="CHEBI:30616"/>
        <dbReference type="ChEBI" id="CHEBI:43474"/>
        <dbReference type="ChEBI" id="CHEBI:456216"/>
        <dbReference type="EC" id="3.6.4.13"/>
    </reaction>
</comment>
<evidence type="ECO:0000256" key="5">
    <source>
        <dbReference type="ARBA" id="ARBA00022806"/>
    </source>
</evidence>
<dbReference type="Pfam" id="PF00622">
    <property type="entry name" value="SPRY"/>
    <property type="match status" value="1"/>
</dbReference>
<comment type="caution">
    <text evidence="15">The sequence shown here is derived from an EMBL/GenBank/DDBJ whole genome shotgun (WGS) entry which is preliminary data.</text>
</comment>
<evidence type="ECO:0000256" key="1">
    <source>
        <dbReference type="ARBA" id="ARBA00008765"/>
    </source>
</evidence>
<keyword evidence="7 10" id="KW-0067">ATP-binding</keyword>
<name>A0A9P1IP70_9PELO</name>
<evidence type="ECO:0000256" key="6">
    <source>
        <dbReference type="ARBA" id="ARBA00022839"/>
    </source>
</evidence>
<accession>A0A9P1IP70</accession>
<evidence type="ECO:0000259" key="14">
    <source>
        <dbReference type="PROSITE" id="PS51195"/>
    </source>
</evidence>
<dbReference type="AlphaFoldDB" id="A0A9P1IP70"/>
<dbReference type="SMART" id="SM00449">
    <property type="entry name" value="SPRY"/>
    <property type="match status" value="1"/>
</dbReference>
<evidence type="ECO:0000256" key="2">
    <source>
        <dbReference type="ARBA" id="ARBA00022722"/>
    </source>
</evidence>
<dbReference type="CDD" id="cd18787">
    <property type="entry name" value="SF2_C_DEAD"/>
    <property type="match status" value="1"/>
</dbReference>
<evidence type="ECO:0000256" key="7">
    <source>
        <dbReference type="ARBA" id="ARBA00022840"/>
    </source>
</evidence>
<evidence type="ECO:0000313" key="16">
    <source>
        <dbReference type="Proteomes" id="UP001152747"/>
    </source>
</evidence>
<dbReference type="InterPro" id="IPR001870">
    <property type="entry name" value="B30.2/SPRY"/>
</dbReference>
<dbReference type="Proteomes" id="UP001152747">
    <property type="component" value="Unassembled WGS sequence"/>
</dbReference>
<dbReference type="SMART" id="SM00487">
    <property type="entry name" value="DEXDc"/>
    <property type="match status" value="1"/>
</dbReference>
<dbReference type="GO" id="GO:0003724">
    <property type="term" value="F:RNA helicase activity"/>
    <property type="evidence" value="ECO:0007669"/>
    <property type="project" value="UniProtKB-EC"/>
</dbReference>
<dbReference type="OrthoDB" id="1735at2759"/>
<feature type="short sequence motif" description="Q motif" evidence="9">
    <location>
        <begin position="2"/>
        <end position="30"/>
    </location>
</feature>
<dbReference type="GO" id="GO:0004527">
    <property type="term" value="F:exonuclease activity"/>
    <property type="evidence" value="ECO:0007669"/>
    <property type="project" value="UniProtKB-KW"/>
</dbReference>
<keyword evidence="3 10" id="KW-0547">Nucleotide-binding</keyword>
<evidence type="ECO:0000256" key="10">
    <source>
        <dbReference type="RuleBase" id="RU365068"/>
    </source>
</evidence>
<feature type="domain" description="DEAD-box RNA helicase Q" evidence="14">
    <location>
        <begin position="2"/>
        <end position="30"/>
    </location>
</feature>
<dbReference type="Pfam" id="PF00271">
    <property type="entry name" value="Helicase_C"/>
    <property type="match status" value="1"/>
</dbReference>
<keyword evidence="16" id="KW-1185">Reference proteome</keyword>
<feature type="domain" description="B30.2/SPRY" evidence="11">
    <location>
        <begin position="69"/>
        <end position="248"/>
    </location>
</feature>
<dbReference type="InterPro" id="IPR001650">
    <property type="entry name" value="Helicase_C-like"/>
</dbReference>
<dbReference type="InterPro" id="IPR027417">
    <property type="entry name" value="P-loop_NTPase"/>
</dbReference>
<comment type="domain">
    <text evidence="10">The helicase domain is involved in the stimulation of RELA transcriptional activity.</text>
</comment>
<dbReference type="SMART" id="SM00490">
    <property type="entry name" value="HELICc"/>
    <property type="match status" value="1"/>
</dbReference>
<dbReference type="Gene3D" id="3.40.50.300">
    <property type="entry name" value="P-loop containing nucleotide triphosphate hydrolases"/>
    <property type="match status" value="3"/>
</dbReference>
<feature type="domain" description="Helicase C-terminal" evidence="13">
    <location>
        <begin position="496"/>
        <end position="672"/>
    </location>
</feature>
<dbReference type="GO" id="GO:0003723">
    <property type="term" value="F:RNA binding"/>
    <property type="evidence" value="ECO:0007669"/>
    <property type="project" value="UniProtKB-UniRule"/>
</dbReference>
<dbReference type="InterPro" id="IPR003877">
    <property type="entry name" value="SPRY_dom"/>
</dbReference>
<keyword evidence="5 10" id="KW-0347">Helicase</keyword>
<reference evidence="15" key="1">
    <citation type="submission" date="2022-11" db="EMBL/GenBank/DDBJ databases">
        <authorList>
            <person name="Kikuchi T."/>
        </authorList>
    </citation>
    <scope>NUCLEOTIDE SEQUENCE</scope>
    <source>
        <strain evidence="15">PS1010</strain>
    </source>
</reference>
<keyword evidence="8 10" id="KW-0694">RNA-binding</keyword>
<evidence type="ECO:0000259" key="12">
    <source>
        <dbReference type="PROSITE" id="PS51192"/>
    </source>
</evidence>
<dbReference type="EC" id="3.6.4.13" evidence="10"/>
<evidence type="ECO:0000259" key="11">
    <source>
        <dbReference type="PROSITE" id="PS50188"/>
    </source>
</evidence>
<feature type="domain" description="Helicase ATP-binding" evidence="12">
    <location>
        <begin position="277"/>
        <end position="426"/>
    </location>
</feature>
<evidence type="ECO:0000313" key="15">
    <source>
        <dbReference type="EMBL" id="CAI5449403.1"/>
    </source>
</evidence>
<sequence length="727" mass="80989">MTAFEEFGVIPQLSEAVSSLYWTLPTPVQSEAIPAILGGVDALIAAETGSGKTGAFCLPIAQIVWERRKDALNPSSSSSSSSQSEIHEFILNREDRDVSLQIDSDNLNCDSRVPKDWNGARCRAGLHTSGKYYYEVQIKRDGLCRIGFSTLAGTLKIGTDFESFGYGGTAKKSYGKRFDDYGKTFTTNDVIGCFLDLDNLQIWWSRNGEHFKPGYKINEKFRNPSNCLYPAVLLQNSALDVNFGGKPFKYEPGNGFIAINQAKENCVRWFSKEKKGIIDLNSPLCVILEPTRELVQQTFINMKVFVSYLNDPKIRCISLAAGVNMTEIIKQLSIGCDIIIGTPARVVDLMQTGKLAVTALQFIVIDEVDQFLADTNGSARQIDILFKHLPLVTSDGTRRQVIACSATMHNFEVERFANRHMSFPQWIDLKGTDCVSNDIHHVVCHVDANEDKQWIRLKHQPNRLEDDHIHDSDKIRLGTSDKNTISLGTKILKGIYVLKAIRALNMDKAIIFCRTKQQCDQMETFLMNNGLSAVCLHGNRTAEERDASLDGFQTGKIGFLICTDVVARGLDVQGVPFVINMTLPDEKAMYVHRIGRVGRAERMGLSISLVSENEEKVWFHTCRSRGIGCHNSEEVQNGGCAIWMNEKRLLGDIEEHIGSTISTVDSDFNIPIDEFDGKVVYGEKRGAGVSIQGHGLSTASSVAQLSDLETRMQLEFLKNIRHVFAQS</sequence>
<dbReference type="GO" id="GO:0005524">
    <property type="term" value="F:ATP binding"/>
    <property type="evidence" value="ECO:0007669"/>
    <property type="project" value="UniProtKB-UniRule"/>
</dbReference>
<dbReference type="PROSITE" id="PS50188">
    <property type="entry name" value="B302_SPRY"/>
    <property type="match status" value="1"/>
</dbReference>
<protein>
    <recommendedName>
        <fullName evidence="10">ATP-dependent RNA helicase</fullName>
        <ecNumber evidence="10">3.6.4.13</ecNumber>
    </recommendedName>
</protein>
<dbReference type="SUPFAM" id="SSF49899">
    <property type="entry name" value="Concanavalin A-like lectins/glucanases"/>
    <property type="match status" value="1"/>
</dbReference>
<dbReference type="InterPro" id="IPR043136">
    <property type="entry name" value="B30.2/SPRY_sf"/>
</dbReference>
<proteinExistence type="inferred from homology"/>
<dbReference type="CDD" id="cd12873">
    <property type="entry name" value="SPRY_DDX1"/>
    <property type="match status" value="1"/>
</dbReference>
<dbReference type="PROSITE" id="PS51195">
    <property type="entry name" value="Q_MOTIF"/>
    <property type="match status" value="1"/>
</dbReference>
<dbReference type="PROSITE" id="PS51192">
    <property type="entry name" value="HELICASE_ATP_BIND_1"/>
    <property type="match status" value="1"/>
</dbReference>
<organism evidence="15 16">
    <name type="scientific">Caenorhabditis angaria</name>
    <dbReference type="NCBI Taxonomy" id="860376"/>
    <lineage>
        <taxon>Eukaryota</taxon>
        <taxon>Metazoa</taxon>
        <taxon>Ecdysozoa</taxon>
        <taxon>Nematoda</taxon>
        <taxon>Chromadorea</taxon>
        <taxon>Rhabditida</taxon>
        <taxon>Rhabditina</taxon>
        <taxon>Rhabditomorpha</taxon>
        <taxon>Rhabditoidea</taxon>
        <taxon>Rhabditidae</taxon>
        <taxon>Peloderinae</taxon>
        <taxon>Caenorhabditis</taxon>
    </lineage>
</organism>
<dbReference type="InterPro" id="IPR014001">
    <property type="entry name" value="Helicase_ATP-bd"/>
</dbReference>
<dbReference type="SUPFAM" id="SSF52540">
    <property type="entry name" value="P-loop containing nucleoside triphosphate hydrolases"/>
    <property type="match status" value="2"/>
</dbReference>
<dbReference type="PANTHER" id="PTHR24031">
    <property type="entry name" value="RNA HELICASE"/>
    <property type="match status" value="1"/>
</dbReference>
<dbReference type="PROSITE" id="PS51194">
    <property type="entry name" value="HELICASE_CTER"/>
    <property type="match status" value="1"/>
</dbReference>
<dbReference type="EMBL" id="CANHGI010000004">
    <property type="protein sequence ID" value="CAI5449403.1"/>
    <property type="molecule type" value="Genomic_DNA"/>
</dbReference>
<comment type="function">
    <text evidence="10">RNA helicase.</text>
</comment>
<dbReference type="Pfam" id="PF00270">
    <property type="entry name" value="DEAD"/>
    <property type="match status" value="2"/>
</dbReference>
<keyword evidence="6" id="KW-0269">Exonuclease</keyword>
<evidence type="ECO:0000256" key="4">
    <source>
        <dbReference type="ARBA" id="ARBA00022801"/>
    </source>
</evidence>
<dbReference type="InterPro" id="IPR014014">
    <property type="entry name" value="RNA_helicase_DEAD_Q_motif"/>
</dbReference>
<dbReference type="InterPro" id="IPR013320">
    <property type="entry name" value="ConA-like_dom_sf"/>
</dbReference>
<comment type="similarity">
    <text evidence="1">Belongs to the DEAD box helicase family. DDX1 subfamily.</text>
</comment>